<evidence type="ECO:0000256" key="1">
    <source>
        <dbReference type="SAM" id="MobiDB-lite"/>
    </source>
</evidence>
<dbReference type="InParanoid" id="A0A1V8T2E4"/>
<feature type="region of interest" description="Disordered" evidence="1">
    <location>
        <begin position="731"/>
        <end position="750"/>
    </location>
</feature>
<evidence type="ECO:0000313" key="2">
    <source>
        <dbReference type="EMBL" id="OQO05431.1"/>
    </source>
</evidence>
<organism evidence="2 3">
    <name type="scientific">Cryoendolithus antarcticus</name>
    <dbReference type="NCBI Taxonomy" id="1507870"/>
    <lineage>
        <taxon>Eukaryota</taxon>
        <taxon>Fungi</taxon>
        <taxon>Dikarya</taxon>
        <taxon>Ascomycota</taxon>
        <taxon>Pezizomycotina</taxon>
        <taxon>Dothideomycetes</taxon>
        <taxon>Dothideomycetidae</taxon>
        <taxon>Cladosporiales</taxon>
        <taxon>Cladosporiaceae</taxon>
        <taxon>Cryoendolithus</taxon>
    </lineage>
</organism>
<gene>
    <name evidence="2" type="ORF">B0A48_09200</name>
</gene>
<dbReference type="Proteomes" id="UP000192596">
    <property type="component" value="Unassembled WGS sequence"/>
</dbReference>
<dbReference type="STRING" id="1507870.A0A1V8T2E4"/>
<dbReference type="OrthoDB" id="3913595at2759"/>
<proteinExistence type="predicted"/>
<dbReference type="PANTHER" id="PTHR28058">
    <property type="entry name" value="37S RIBOSOMAL PROTEIN MRP51, MITOCHONDRIAL"/>
    <property type="match status" value="1"/>
</dbReference>
<dbReference type="PANTHER" id="PTHR28058:SF1">
    <property type="entry name" value="SMALL RIBOSOMAL SUBUNIT PROTEIN BS1M"/>
    <property type="match status" value="1"/>
</dbReference>
<feature type="region of interest" description="Disordered" evidence="1">
    <location>
        <begin position="22"/>
        <end position="46"/>
    </location>
</feature>
<accession>A0A1V8T2E4</accession>
<dbReference type="AlphaFoldDB" id="A0A1V8T2E4"/>
<keyword evidence="3" id="KW-1185">Reference proteome</keyword>
<name>A0A1V8T2E4_9PEZI</name>
<comment type="caution">
    <text evidence="2">The sequence shown here is derived from an EMBL/GenBank/DDBJ whole genome shotgun (WGS) entry which is preliminary data.</text>
</comment>
<dbReference type="InterPro" id="IPR016712">
    <property type="entry name" value="Rbsml_bS1m-like"/>
</dbReference>
<dbReference type="GO" id="GO:0005763">
    <property type="term" value="C:mitochondrial small ribosomal subunit"/>
    <property type="evidence" value="ECO:0007669"/>
    <property type="project" value="TreeGrafter"/>
</dbReference>
<protein>
    <submittedName>
        <fullName evidence="2">Uncharacterized protein</fullName>
    </submittedName>
</protein>
<dbReference type="Pfam" id="PF11709">
    <property type="entry name" value="Mit_ribos_Mrp51"/>
    <property type="match status" value="2"/>
</dbReference>
<dbReference type="GO" id="GO:0003735">
    <property type="term" value="F:structural constituent of ribosome"/>
    <property type="evidence" value="ECO:0007669"/>
    <property type="project" value="TreeGrafter"/>
</dbReference>
<dbReference type="EMBL" id="NAJO01000019">
    <property type="protein sequence ID" value="OQO05431.1"/>
    <property type="molecule type" value="Genomic_DNA"/>
</dbReference>
<evidence type="ECO:0000313" key="3">
    <source>
        <dbReference type="Proteomes" id="UP000192596"/>
    </source>
</evidence>
<dbReference type="GO" id="GO:0070124">
    <property type="term" value="P:mitochondrial translational initiation"/>
    <property type="evidence" value="ECO:0007669"/>
    <property type="project" value="TreeGrafter"/>
</dbReference>
<reference evidence="3" key="1">
    <citation type="submission" date="2017-03" db="EMBL/GenBank/DDBJ databases">
        <title>Genomes of endolithic fungi from Antarctica.</title>
        <authorList>
            <person name="Coleine C."/>
            <person name="Masonjones S."/>
            <person name="Stajich J.E."/>
        </authorList>
    </citation>
    <scope>NUCLEOTIDE SEQUENCE [LARGE SCALE GENOMIC DNA]</scope>
    <source>
        <strain evidence="3">CCFEE 5527</strain>
    </source>
</reference>
<feature type="compositionally biased region" description="Polar residues" evidence="1">
    <location>
        <begin position="33"/>
        <end position="46"/>
    </location>
</feature>
<sequence length="767" mass="83343">MSLSSRSSPTSLLLRTSRLFSLPRPLPTPALETPSSTGQYRASDTATLPHPTHQAIATPASSHHRGDWGLKRPLPNKVVKRSDAVIKVVGVDTPDHITEFESAAGEVRSVRKFGELGVNFVAKNEGPGGAEGKRSVFEDDIDVTDPDVVRSRNGVDRRWKNQGPWIAGMSEGEFQKWVNKAIAGRKAEWDEFLTKHFAEKEFERSKREAREAGKWFGPLESASPVVRAGLVVEEAEREARRMVVEAPVDGAEEARVKGEELVARAKDRKEQFEAEARRWTAPAEAERAMKEARGHAFAETRKSFDLMFEVATRRLTEVNESGSDEEVEAVKSAVASLQQARAAYVLEARRLQAPDVALRAIREARRQALEVNPEDIDVVRILHATVDKALYKAQDMMDRSLTEAARNAARVLEDTAAEEATPSSVASLTASATASLQAEQSRRATIQRDWESSLLTSLQPRPSTLPDILKSLRASHAKDVLSSSLTALITQFLDLPALHKTGSPLQDGNSTTRFLSALTTDYNLGATDAAPPTTHPAAGLSYLRTNAIMDNHPVHGPQAARSPISARVLAARNSAKSKNQYALLGVAGFVTSDPKGGEFKKSNPGGIEELDPAATMDEATPGGGKIWIHPTSASVDEAGRIKLNIVRAEREAVAVKTETTEEIVAERTRFGGSGSGPVSSLLPPERFESGGSGEGWFGDKPRDVVPKANYGSSLPDFKRLEADRHLARKGLGIGGARRGGRVKGFEGMDEGDETLRRIEEIARSGRR</sequence>